<keyword evidence="6 16" id="KW-0808">Transferase</keyword>
<comment type="subcellular location">
    <subcellularLocation>
        <location evidence="3">Cell membrane</location>
    </subcellularLocation>
</comment>
<evidence type="ECO:0000256" key="12">
    <source>
        <dbReference type="SAM" id="MobiDB-lite"/>
    </source>
</evidence>
<accession>A0A7W7VVG8</accession>
<dbReference type="InterPro" id="IPR003594">
    <property type="entry name" value="HATPase_dom"/>
</dbReference>
<dbReference type="InterPro" id="IPR003661">
    <property type="entry name" value="HisK_dim/P_dom"/>
</dbReference>
<evidence type="ECO:0000256" key="11">
    <source>
        <dbReference type="ARBA" id="ARBA00023136"/>
    </source>
</evidence>
<evidence type="ECO:0000259" key="14">
    <source>
        <dbReference type="PROSITE" id="PS50109"/>
    </source>
</evidence>
<feature type="domain" description="HAMP" evidence="15">
    <location>
        <begin position="270"/>
        <end position="323"/>
    </location>
</feature>
<evidence type="ECO:0000256" key="6">
    <source>
        <dbReference type="ARBA" id="ARBA00022679"/>
    </source>
</evidence>
<dbReference type="GO" id="GO:0005509">
    <property type="term" value="F:calcium ion binding"/>
    <property type="evidence" value="ECO:0007669"/>
    <property type="project" value="UniProtKB-ARBA"/>
</dbReference>
<evidence type="ECO:0000256" key="1">
    <source>
        <dbReference type="ARBA" id="ARBA00000085"/>
    </source>
</evidence>
<dbReference type="Gene3D" id="3.30.565.10">
    <property type="entry name" value="Histidine kinase-like ATPase, C-terminal domain"/>
    <property type="match status" value="1"/>
</dbReference>
<keyword evidence="5" id="KW-0597">Phosphoprotein</keyword>
<keyword evidence="11 13" id="KW-0472">Membrane</keyword>
<comment type="caution">
    <text evidence="16">The sequence shown here is derived from an EMBL/GenBank/DDBJ whole genome shotgun (WGS) entry which is preliminary data.</text>
</comment>
<dbReference type="GO" id="GO:0005886">
    <property type="term" value="C:plasma membrane"/>
    <property type="evidence" value="ECO:0007669"/>
    <property type="project" value="UniProtKB-SubCell"/>
</dbReference>
<dbReference type="PRINTS" id="PR00344">
    <property type="entry name" value="BCTRLSENSOR"/>
</dbReference>
<name>A0A7W7VVG8_KITKI</name>
<comment type="cofactor">
    <cofactor evidence="2">
        <name>a divalent metal cation</name>
        <dbReference type="ChEBI" id="CHEBI:60240"/>
    </cofactor>
</comment>
<keyword evidence="17" id="KW-1185">Reference proteome</keyword>
<dbReference type="Pfam" id="PF02518">
    <property type="entry name" value="HATPase_c"/>
    <property type="match status" value="1"/>
</dbReference>
<dbReference type="FunFam" id="3.30.565.10:FF:000006">
    <property type="entry name" value="Sensor histidine kinase WalK"/>
    <property type="match status" value="1"/>
</dbReference>
<dbReference type="PANTHER" id="PTHR45436">
    <property type="entry name" value="SENSOR HISTIDINE KINASE YKOH"/>
    <property type="match status" value="1"/>
</dbReference>
<comment type="catalytic activity">
    <reaction evidence="1">
        <text>ATP + protein L-histidine = ADP + protein N-phospho-L-histidine.</text>
        <dbReference type="EC" id="2.7.13.3"/>
    </reaction>
</comment>
<gene>
    <name evidence="16" type="ORF">FHR34_003365</name>
</gene>
<dbReference type="PROSITE" id="PS50885">
    <property type="entry name" value="HAMP"/>
    <property type="match status" value="1"/>
</dbReference>
<evidence type="ECO:0000313" key="16">
    <source>
        <dbReference type="EMBL" id="MBB4924372.1"/>
    </source>
</evidence>
<feature type="compositionally biased region" description="Low complexity" evidence="12">
    <location>
        <begin position="202"/>
        <end position="222"/>
    </location>
</feature>
<evidence type="ECO:0000256" key="3">
    <source>
        <dbReference type="ARBA" id="ARBA00004236"/>
    </source>
</evidence>
<dbReference type="Pfam" id="PF00512">
    <property type="entry name" value="HisKA"/>
    <property type="match status" value="1"/>
</dbReference>
<dbReference type="InterPro" id="IPR003660">
    <property type="entry name" value="HAMP_dom"/>
</dbReference>
<dbReference type="Gene3D" id="6.10.340.10">
    <property type="match status" value="1"/>
</dbReference>
<dbReference type="SUPFAM" id="SSF55874">
    <property type="entry name" value="ATPase domain of HSP90 chaperone/DNA topoisomerase II/histidine kinase"/>
    <property type="match status" value="1"/>
</dbReference>
<evidence type="ECO:0000256" key="5">
    <source>
        <dbReference type="ARBA" id="ARBA00022553"/>
    </source>
</evidence>
<dbReference type="InterPro" id="IPR036890">
    <property type="entry name" value="HATPase_C_sf"/>
</dbReference>
<feature type="region of interest" description="Disordered" evidence="12">
    <location>
        <begin position="183"/>
        <end position="222"/>
    </location>
</feature>
<dbReference type="InterPro" id="IPR005467">
    <property type="entry name" value="His_kinase_dom"/>
</dbReference>
<dbReference type="PROSITE" id="PS50109">
    <property type="entry name" value="HIS_KIN"/>
    <property type="match status" value="1"/>
</dbReference>
<dbReference type="EC" id="2.7.13.3" evidence="4"/>
<evidence type="ECO:0000313" key="17">
    <source>
        <dbReference type="Proteomes" id="UP000540506"/>
    </source>
</evidence>
<dbReference type="Proteomes" id="UP000540506">
    <property type="component" value="Unassembled WGS sequence"/>
</dbReference>
<dbReference type="CDD" id="cd00075">
    <property type="entry name" value="HATPase"/>
    <property type="match status" value="1"/>
</dbReference>
<dbReference type="Gene3D" id="1.10.287.130">
    <property type="match status" value="1"/>
</dbReference>
<keyword evidence="8 16" id="KW-0418">Kinase</keyword>
<reference evidence="16 17" key="1">
    <citation type="submission" date="2020-08" db="EMBL/GenBank/DDBJ databases">
        <title>Sequencing the genomes of 1000 actinobacteria strains.</title>
        <authorList>
            <person name="Klenk H.-P."/>
        </authorList>
    </citation>
    <scope>NUCLEOTIDE SEQUENCE [LARGE SCALE GENOMIC DNA]</scope>
    <source>
        <strain evidence="16 17">DSM 41654</strain>
    </source>
</reference>
<protein>
    <recommendedName>
        <fullName evidence="4">histidine kinase</fullName>
        <ecNumber evidence="4">2.7.13.3</ecNumber>
    </recommendedName>
</protein>
<evidence type="ECO:0000256" key="4">
    <source>
        <dbReference type="ARBA" id="ARBA00012438"/>
    </source>
</evidence>
<evidence type="ECO:0000256" key="2">
    <source>
        <dbReference type="ARBA" id="ARBA00001968"/>
    </source>
</evidence>
<feature type="region of interest" description="Disordered" evidence="12">
    <location>
        <begin position="73"/>
        <end position="120"/>
    </location>
</feature>
<evidence type="ECO:0000256" key="8">
    <source>
        <dbReference type="ARBA" id="ARBA00022777"/>
    </source>
</evidence>
<dbReference type="PANTHER" id="PTHR45436:SF5">
    <property type="entry name" value="SENSOR HISTIDINE KINASE TRCS"/>
    <property type="match status" value="1"/>
</dbReference>
<dbReference type="EMBL" id="JACHJV010000001">
    <property type="protein sequence ID" value="MBB4924372.1"/>
    <property type="molecule type" value="Genomic_DNA"/>
</dbReference>
<dbReference type="InterPro" id="IPR036097">
    <property type="entry name" value="HisK_dim/P_sf"/>
</dbReference>
<dbReference type="RefSeq" id="WP_246559999.1">
    <property type="nucleotide sequence ID" value="NZ_JACHJV010000001.1"/>
</dbReference>
<dbReference type="SMART" id="SM00388">
    <property type="entry name" value="HisKA"/>
    <property type="match status" value="1"/>
</dbReference>
<dbReference type="FunFam" id="1.10.287.130:FF:000001">
    <property type="entry name" value="Two-component sensor histidine kinase"/>
    <property type="match status" value="1"/>
</dbReference>
<evidence type="ECO:0000259" key="15">
    <source>
        <dbReference type="PROSITE" id="PS50885"/>
    </source>
</evidence>
<keyword evidence="10" id="KW-0902">Two-component regulatory system</keyword>
<dbReference type="SUPFAM" id="SSF47384">
    <property type="entry name" value="Homodimeric domain of signal transducing histidine kinase"/>
    <property type="match status" value="1"/>
</dbReference>
<keyword evidence="7 13" id="KW-0812">Transmembrane</keyword>
<proteinExistence type="predicted"/>
<dbReference type="InterPro" id="IPR050428">
    <property type="entry name" value="TCS_sensor_his_kinase"/>
</dbReference>
<organism evidence="16 17">
    <name type="scientific">Kitasatospora kifunensis</name>
    <name type="common">Streptomyces kifunensis</name>
    <dbReference type="NCBI Taxonomy" id="58351"/>
    <lineage>
        <taxon>Bacteria</taxon>
        <taxon>Bacillati</taxon>
        <taxon>Actinomycetota</taxon>
        <taxon>Actinomycetes</taxon>
        <taxon>Kitasatosporales</taxon>
        <taxon>Streptomycetaceae</taxon>
        <taxon>Kitasatospora</taxon>
    </lineage>
</organism>
<evidence type="ECO:0000256" key="10">
    <source>
        <dbReference type="ARBA" id="ARBA00023012"/>
    </source>
</evidence>
<sequence length="561" mass="57970">MTYRQFLSPRRLLGRCRALRPTALLRGTGRLSLRARLLALTLVLVTTGLVVSDLMVLGTVRAQLTTRLDQQLQRFGASQSHRSGQHPAGSGGAQGPTGPGASDGEAPARQQNPPGLPSQFEMRMLNADGSVKRSFRQPMTAGDPGPVLPPLTGPALTTHLGKAFTVPGSTGGRWLVRILPIQRSGTPSEGSPAERAGASADPTTEASAGPTAGASAGSAAGPTSVPSSYVLVAVTLDDVDASVGKLAHAFLAIGCAVLLLIAGIGAFAVRAGLLPLRRIERGTELIAAGELSYRMPALPPSTEVGRLSLALNGMLDQIESAFAAQAASEARMRRFVADASHELRTPLAGIRGFAELYRMGALASDSDVKRTMDRIESEAVRMGGLVEDLLTLARLDEERPLDLAPMDLRTLAADALHDLTALDPTRPVALTGPGGSGPPGAAAVLGDEARLRQVVTNLVGNAVKHTPRGTAVRIGVGTGTDGCVLEVADSGPGLTVDQAERVFERFYRVDASRSRHEGGGAGLGLAIAAAFARAHGGTLALDSTPGAGATFRLTLPRSSGE</sequence>
<dbReference type="SMART" id="SM00304">
    <property type="entry name" value="HAMP"/>
    <property type="match status" value="1"/>
</dbReference>
<dbReference type="Pfam" id="PF00672">
    <property type="entry name" value="HAMP"/>
    <property type="match status" value="1"/>
</dbReference>
<dbReference type="InterPro" id="IPR004358">
    <property type="entry name" value="Sig_transdc_His_kin-like_C"/>
</dbReference>
<feature type="transmembrane region" description="Helical" evidence="13">
    <location>
        <begin position="246"/>
        <end position="269"/>
    </location>
</feature>
<dbReference type="AlphaFoldDB" id="A0A7W7VVG8"/>
<evidence type="ECO:0000256" key="9">
    <source>
        <dbReference type="ARBA" id="ARBA00022989"/>
    </source>
</evidence>
<feature type="compositionally biased region" description="Gly residues" evidence="12">
    <location>
        <begin position="89"/>
        <end position="98"/>
    </location>
</feature>
<evidence type="ECO:0000256" key="13">
    <source>
        <dbReference type="SAM" id="Phobius"/>
    </source>
</evidence>
<dbReference type="SMART" id="SM00387">
    <property type="entry name" value="HATPase_c"/>
    <property type="match status" value="1"/>
</dbReference>
<dbReference type="CDD" id="cd00082">
    <property type="entry name" value="HisKA"/>
    <property type="match status" value="1"/>
</dbReference>
<dbReference type="CDD" id="cd06225">
    <property type="entry name" value="HAMP"/>
    <property type="match status" value="1"/>
</dbReference>
<dbReference type="SUPFAM" id="SSF158472">
    <property type="entry name" value="HAMP domain-like"/>
    <property type="match status" value="1"/>
</dbReference>
<feature type="domain" description="Histidine kinase" evidence="14">
    <location>
        <begin position="338"/>
        <end position="559"/>
    </location>
</feature>
<evidence type="ECO:0000256" key="7">
    <source>
        <dbReference type="ARBA" id="ARBA00022692"/>
    </source>
</evidence>
<keyword evidence="9 13" id="KW-1133">Transmembrane helix</keyword>
<dbReference type="GO" id="GO:0000155">
    <property type="term" value="F:phosphorelay sensor kinase activity"/>
    <property type="evidence" value="ECO:0007669"/>
    <property type="project" value="InterPro"/>
</dbReference>